<dbReference type="AlphaFoldDB" id="A0A8T1DGN1"/>
<feature type="compositionally biased region" description="Low complexity" evidence="1">
    <location>
        <begin position="110"/>
        <end position="121"/>
    </location>
</feature>
<dbReference type="VEuPathDB" id="FungiDB:PC110_g7568"/>
<dbReference type="EMBL" id="RCMK01000134">
    <property type="protein sequence ID" value="KAG2947361.1"/>
    <property type="molecule type" value="Genomic_DNA"/>
</dbReference>
<dbReference type="EMBL" id="RCMG01000044">
    <property type="protein sequence ID" value="KAG2866189.1"/>
    <property type="molecule type" value="Genomic_DNA"/>
</dbReference>
<proteinExistence type="predicted"/>
<feature type="compositionally biased region" description="Basic residues" evidence="1">
    <location>
        <begin position="97"/>
        <end position="109"/>
    </location>
</feature>
<evidence type="ECO:0000313" key="5">
    <source>
        <dbReference type="Proteomes" id="UP000774804"/>
    </source>
</evidence>
<dbReference type="Proteomes" id="UP000774804">
    <property type="component" value="Unassembled WGS sequence"/>
</dbReference>
<feature type="compositionally biased region" description="Polar residues" evidence="1">
    <location>
        <begin position="87"/>
        <end position="96"/>
    </location>
</feature>
<dbReference type="Proteomes" id="UP000735874">
    <property type="component" value="Unassembled WGS sequence"/>
</dbReference>
<organism evidence="3 5">
    <name type="scientific">Phytophthora cactorum</name>
    <dbReference type="NCBI Taxonomy" id="29920"/>
    <lineage>
        <taxon>Eukaryota</taxon>
        <taxon>Sar</taxon>
        <taxon>Stramenopiles</taxon>
        <taxon>Oomycota</taxon>
        <taxon>Peronosporomycetes</taxon>
        <taxon>Peronosporales</taxon>
        <taxon>Peronosporaceae</taxon>
        <taxon>Phytophthora</taxon>
    </lineage>
</organism>
<protein>
    <submittedName>
        <fullName evidence="3">Uncharacterized protein</fullName>
    </submittedName>
</protein>
<evidence type="ECO:0000313" key="2">
    <source>
        <dbReference type="EMBL" id="KAG2866189.1"/>
    </source>
</evidence>
<evidence type="ECO:0000256" key="1">
    <source>
        <dbReference type="SAM" id="MobiDB-lite"/>
    </source>
</evidence>
<name>A0A8T1DGN1_9STRA</name>
<evidence type="ECO:0000313" key="4">
    <source>
        <dbReference type="EMBL" id="KAG2947361.1"/>
    </source>
</evidence>
<sequence length="183" mass="19287">MVGTRGSAPPGEAASGQDTKNFKLVWAAFKAAGWTSKPSPHGIGTLWNCVAREQTVERLHGGQAALAAAGNGAATTAVSSRSASVQAFKNTSPSKPSTRKTKASSRKLKSPVSELKSSSKPPSKHKSSGRCVLVCIPVAVQAATRVQVAALESKKLKIKPMTHVQYMSKLHMQLITLTANEIR</sequence>
<accession>A0A8T1DGN1</accession>
<dbReference type="Proteomes" id="UP000736787">
    <property type="component" value="Unassembled WGS sequence"/>
</dbReference>
<dbReference type="EMBL" id="RCMI01000058">
    <property type="protein sequence ID" value="KAG2938931.1"/>
    <property type="molecule type" value="Genomic_DNA"/>
</dbReference>
<comment type="caution">
    <text evidence="3">The sequence shown here is derived from an EMBL/GenBank/DDBJ whole genome shotgun (WGS) entry which is preliminary data.</text>
</comment>
<gene>
    <name evidence="2" type="ORF">PC113_g3041</name>
    <name evidence="3" type="ORF">PC115_g3484</name>
    <name evidence="4" type="ORF">PC117_g6870</name>
</gene>
<reference evidence="3" key="1">
    <citation type="submission" date="2018-10" db="EMBL/GenBank/DDBJ databases">
        <title>Effector identification in a new, highly contiguous assembly of the strawberry crown rot pathogen Phytophthora cactorum.</title>
        <authorList>
            <person name="Armitage A.D."/>
            <person name="Nellist C.F."/>
            <person name="Bates H."/>
            <person name="Vickerstaff R.J."/>
            <person name="Harrison R.J."/>
        </authorList>
    </citation>
    <scope>NUCLEOTIDE SEQUENCE</scope>
    <source>
        <strain evidence="2">15-7</strain>
        <strain evidence="3">4032</strain>
        <strain evidence="4">4040</strain>
    </source>
</reference>
<feature type="region of interest" description="Disordered" evidence="1">
    <location>
        <begin position="82"/>
        <end position="128"/>
    </location>
</feature>
<evidence type="ECO:0000313" key="3">
    <source>
        <dbReference type="EMBL" id="KAG2938931.1"/>
    </source>
</evidence>